<dbReference type="Pfam" id="PF18950">
    <property type="entry name" value="DUF5694"/>
    <property type="match status" value="1"/>
</dbReference>
<name>A0A4Q5M460_9BACT</name>
<dbReference type="Proteomes" id="UP000293162">
    <property type="component" value="Unassembled WGS sequence"/>
</dbReference>
<gene>
    <name evidence="2" type="ORF">EWM59_02280</name>
</gene>
<evidence type="ECO:0008006" key="4">
    <source>
        <dbReference type="Google" id="ProtNLM"/>
    </source>
</evidence>
<dbReference type="RefSeq" id="WP_130019334.1">
    <property type="nucleotide sequence ID" value="NZ_SEWF01000003.1"/>
</dbReference>
<keyword evidence="3" id="KW-1185">Reference proteome</keyword>
<comment type="caution">
    <text evidence="2">The sequence shown here is derived from an EMBL/GenBank/DDBJ whole genome shotgun (WGS) entry which is preliminary data.</text>
</comment>
<dbReference type="EMBL" id="SEWF01000003">
    <property type="protein sequence ID" value="RYU97138.1"/>
    <property type="molecule type" value="Genomic_DNA"/>
</dbReference>
<accession>A0A4Q5M460</accession>
<dbReference type="AlphaFoldDB" id="A0A4Q5M460"/>
<protein>
    <recommendedName>
        <fullName evidence="4">TraB/GumN family protein</fullName>
    </recommendedName>
</protein>
<dbReference type="InterPro" id="IPR043749">
    <property type="entry name" value="DUF5694"/>
</dbReference>
<evidence type="ECO:0000313" key="2">
    <source>
        <dbReference type="EMBL" id="RYU97138.1"/>
    </source>
</evidence>
<keyword evidence="1" id="KW-0732">Signal</keyword>
<feature type="signal peptide" evidence="1">
    <location>
        <begin position="1"/>
        <end position="19"/>
    </location>
</feature>
<organism evidence="2 3">
    <name type="scientific">Emticicia agri</name>
    <dbReference type="NCBI Taxonomy" id="2492393"/>
    <lineage>
        <taxon>Bacteria</taxon>
        <taxon>Pseudomonadati</taxon>
        <taxon>Bacteroidota</taxon>
        <taxon>Cytophagia</taxon>
        <taxon>Cytophagales</taxon>
        <taxon>Leadbetterellaceae</taxon>
        <taxon>Emticicia</taxon>
    </lineage>
</organism>
<feature type="chain" id="PRO_5020857918" description="TraB/GumN family protein" evidence="1">
    <location>
        <begin position="20"/>
        <end position="366"/>
    </location>
</feature>
<proteinExistence type="predicted"/>
<dbReference type="OrthoDB" id="920340at2"/>
<sequence length="366" mass="42671">MKKLLFILLINLSGFALFAQRPTQDLEVLMIGASHQYDPEPKQDMSGVHARIRAFKPDAVFGEWLSPEDEKAIKTYWNKAGVLKRLERLKQKNNINEKDLPAAIARYEKTLDKSPEDMKNRIDLAVAYYLSYDAGNGYYQMWHIAKHLQKNPKDTSVFNYARKKFFTASVDSLHEAINPYIDDEYDYVAHPMMVELGMKKIYPMDSQRWDNEWSEAWSKADSVFYARLNELKKDSLSAEGKRAREISGIVKNRMDYLIKDAIQTYGNNHHTEGMNGPEMTEWLFRINFYSNEYQELSIFPADLYGWMLHWWWHRNNDMCNNTIERAKANGFKKVMIVVGANHAAIMTKIFREKGVKVVSILDAPLK</sequence>
<evidence type="ECO:0000313" key="3">
    <source>
        <dbReference type="Proteomes" id="UP000293162"/>
    </source>
</evidence>
<evidence type="ECO:0000256" key="1">
    <source>
        <dbReference type="SAM" id="SignalP"/>
    </source>
</evidence>
<reference evidence="2 3" key="1">
    <citation type="submission" date="2019-02" db="EMBL/GenBank/DDBJ databases">
        <title>Bacterial novel species Emticicia sp. 17J42-9 isolated from soil.</title>
        <authorList>
            <person name="Jung H.-Y."/>
        </authorList>
    </citation>
    <scope>NUCLEOTIDE SEQUENCE [LARGE SCALE GENOMIC DNA]</scope>
    <source>
        <strain evidence="2 3">17J42-9</strain>
    </source>
</reference>